<keyword evidence="3" id="KW-1185">Reference proteome</keyword>
<feature type="domain" description="Glycosyltransferase 2-like" evidence="1">
    <location>
        <begin position="14"/>
        <end position="172"/>
    </location>
</feature>
<accession>A0ABR9IV79</accession>
<dbReference type="RefSeq" id="WP_192730894.1">
    <property type="nucleotide sequence ID" value="NZ_BAAAVL010000004.1"/>
</dbReference>
<name>A0ABR9IV79_RHIVS</name>
<dbReference type="Gene3D" id="3.90.550.10">
    <property type="entry name" value="Spore Coat Polysaccharide Biosynthesis Protein SpsA, Chain A"/>
    <property type="match status" value="1"/>
</dbReference>
<evidence type="ECO:0000259" key="1">
    <source>
        <dbReference type="Pfam" id="PF00535"/>
    </source>
</evidence>
<gene>
    <name evidence="2" type="ORF">H4W29_004354</name>
</gene>
<protein>
    <submittedName>
        <fullName evidence="2">Glycosyltransferase involved in cell wall biosynthesis</fullName>
    </submittedName>
</protein>
<dbReference type="InterPro" id="IPR029044">
    <property type="entry name" value="Nucleotide-diphossugar_trans"/>
</dbReference>
<dbReference type="Pfam" id="PF00535">
    <property type="entry name" value="Glycos_transf_2"/>
    <property type="match status" value="1"/>
</dbReference>
<proteinExistence type="predicted"/>
<organism evidence="2 3">
    <name type="scientific">Rhizobium viscosum</name>
    <name type="common">Arthrobacter viscosus</name>
    <dbReference type="NCBI Taxonomy" id="1673"/>
    <lineage>
        <taxon>Bacteria</taxon>
        <taxon>Pseudomonadati</taxon>
        <taxon>Pseudomonadota</taxon>
        <taxon>Alphaproteobacteria</taxon>
        <taxon>Hyphomicrobiales</taxon>
        <taxon>Rhizobiaceae</taxon>
        <taxon>Rhizobium/Agrobacterium group</taxon>
        <taxon>Rhizobium</taxon>
    </lineage>
</organism>
<comment type="caution">
    <text evidence="2">The sequence shown here is derived from an EMBL/GenBank/DDBJ whole genome shotgun (WGS) entry which is preliminary data.</text>
</comment>
<dbReference type="EMBL" id="JADBEC010000002">
    <property type="protein sequence ID" value="MBE1507109.1"/>
    <property type="molecule type" value="Genomic_DNA"/>
</dbReference>
<dbReference type="InterPro" id="IPR001173">
    <property type="entry name" value="Glyco_trans_2-like"/>
</dbReference>
<evidence type="ECO:0000313" key="3">
    <source>
        <dbReference type="Proteomes" id="UP000620262"/>
    </source>
</evidence>
<dbReference type="InterPro" id="IPR050834">
    <property type="entry name" value="Glycosyltransf_2"/>
</dbReference>
<reference evidence="2 3" key="1">
    <citation type="submission" date="2020-10" db="EMBL/GenBank/DDBJ databases">
        <title>Sequencing the genomes of 1000 actinobacteria strains.</title>
        <authorList>
            <person name="Klenk H.-P."/>
        </authorList>
    </citation>
    <scope>NUCLEOTIDE SEQUENCE [LARGE SCALE GENOMIC DNA]</scope>
    <source>
        <strain evidence="2 3">DSM 7307</strain>
    </source>
</reference>
<dbReference type="PANTHER" id="PTHR43685:SF2">
    <property type="entry name" value="GLYCOSYLTRANSFERASE 2-LIKE DOMAIN-CONTAINING PROTEIN"/>
    <property type="match status" value="1"/>
</dbReference>
<dbReference type="PANTHER" id="PTHR43685">
    <property type="entry name" value="GLYCOSYLTRANSFERASE"/>
    <property type="match status" value="1"/>
</dbReference>
<sequence>MTAGTLSKLPSLAIIIPCYNNAETLAEALDSALAQDYPDFEVHICDNGSTDGSREIIASYSSPLLKPALHPDTVPRTDNWNRAYTAGANADYLVTLHADDRLAPGALRAIGRAAMRHPALIHGRFRQITYEGDPIPGHRFGWSYSNSGEAFRELLLLNNMVAMPGATIRTDVFFKAGRWDPAWQYLQDMELWWRCGELGEVAFVADMLGDHRAYKHPQALHRHAEEHLRWATRRLRNASTRRLRQAAADGLNAYLTRLEAEVDALPDVAASLVEPVRAARAALAKAPGTRVDALRRQRLLRMRAASLSAIANLFGRLSPWQALSR</sequence>
<dbReference type="Proteomes" id="UP000620262">
    <property type="component" value="Unassembled WGS sequence"/>
</dbReference>
<evidence type="ECO:0000313" key="2">
    <source>
        <dbReference type="EMBL" id="MBE1507109.1"/>
    </source>
</evidence>
<dbReference type="SUPFAM" id="SSF53448">
    <property type="entry name" value="Nucleotide-diphospho-sugar transferases"/>
    <property type="match status" value="1"/>
</dbReference>